<evidence type="ECO:0000256" key="1">
    <source>
        <dbReference type="SAM" id="SignalP"/>
    </source>
</evidence>
<dbReference type="AlphaFoldDB" id="A0A556N0D6"/>
<reference evidence="2 3" key="1">
    <citation type="submission" date="2019-07" db="EMBL/GenBank/DDBJ databases">
        <authorList>
            <person name="Huq M.A."/>
        </authorList>
    </citation>
    <scope>NUCLEOTIDE SEQUENCE [LARGE SCALE GENOMIC DNA]</scope>
    <source>
        <strain evidence="2 3">MAH-3</strain>
    </source>
</reference>
<gene>
    <name evidence="2" type="ORF">FO442_07805</name>
</gene>
<sequence length="136" mass="15128">MKKLLTLTTFSLLVLVSLAEPPVKKWKSDRGLFGYKTVTQTNSPDLIMLSCRDPGLIACRAQGITVVGDDGEISLTETNIESIERMIDDLVLSGKNSGTIVYDDKVVITFLFNEDADDLEYTLYSVPQARRYGVNF</sequence>
<protein>
    <submittedName>
        <fullName evidence="2">Uncharacterized protein</fullName>
    </submittedName>
</protein>
<keyword evidence="3" id="KW-1185">Reference proteome</keyword>
<evidence type="ECO:0000313" key="3">
    <source>
        <dbReference type="Proteomes" id="UP000316008"/>
    </source>
</evidence>
<organism evidence="2 3">
    <name type="scientific">Fluviicola chungangensis</name>
    <dbReference type="NCBI Taxonomy" id="2597671"/>
    <lineage>
        <taxon>Bacteria</taxon>
        <taxon>Pseudomonadati</taxon>
        <taxon>Bacteroidota</taxon>
        <taxon>Flavobacteriia</taxon>
        <taxon>Flavobacteriales</taxon>
        <taxon>Crocinitomicaceae</taxon>
        <taxon>Fluviicola</taxon>
    </lineage>
</organism>
<feature type="signal peptide" evidence="1">
    <location>
        <begin position="1"/>
        <end position="19"/>
    </location>
</feature>
<keyword evidence="1" id="KW-0732">Signal</keyword>
<accession>A0A556N0D6</accession>
<dbReference type="RefSeq" id="WP_144332606.1">
    <property type="nucleotide sequence ID" value="NZ_VLPL01000003.1"/>
</dbReference>
<proteinExistence type="predicted"/>
<feature type="chain" id="PRO_5022021040" evidence="1">
    <location>
        <begin position="20"/>
        <end position="136"/>
    </location>
</feature>
<evidence type="ECO:0000313" key="2">
    <source>
        <dbReference type="EMBL" id="TSJ45650.1"/>
    </source>
</evidence>
<dbReference type="EMBL" id="VLPL01000003">
    <property type="protein sequence ID" value="TSJ45650.1"/>
    <property type="molecule type" value="Genomic_DNA"/>
</dbReference>
<name>A0A556N0D6_9FLAO</name>
<comment type="caution">
    <text evidence="2">The sequence shown here is derived from an EMBL/GenBank/DDBJ whole genome shotgun (WGS) entry which is preliminary data.</text>
</comment>
<dbReference type="Proteomes" id="UP000316008">
    <property type="component" value="Unassembled WGS sequence"/>
</dbReference>